<dbReference type="InterPro" id="IPR050370">
    <property type="entry name" value="HES_HEY"/>
</dbReference>
<evidence type="ECO:0000256" key="2">
    <source>
        <dbReference type="ARBA" id="ARBA00022491"/>
    </source>
</evidence>
<comment type="subcellular location">
    <subcellularLocation>
        <location evidence="1">Nucleus</location>
    </subcellularLocation>
</comment>
<dbReference type="GO" id="GO:0005634">
    <property type="term" value="C:nucleus"/>
    <property type="evidence" value="ECO:0007669"/>
    <property type="project" value="UniProtKB-SubCell"/>
</dbReference>
<evidence type="ECO:0000256" key="1">
    <source>
        <dbReference type="ARBA" id="ARBA00004123"/>
    </source>
</evidence>
<dbReference type="SUPFAM" id="SSF47459">
    <property type="entry name" value="HLH, helix-loop-helix DNA-binding domain"/>
    <property type="match status" value="1"/>
</dbReference>
<evidence type="ECO:0000313" key="10">
    <source>
        <dbReference type="Proteomes" id="UP000736164"/>
    </source>
</evidence>
<dbReference type="InterPro" id="IPR036638">
    <property type="entry name" value="HLH_DNA-bd_sf"/>
</dbReference>
<dbReference type="GO" id="GO:0006355">
    <property type="term" value="P:regulation of DNA-templated transcription"/>
    <property type="evidence" value="ECO:0007669"/>
    <property type="project" value="InterPro"/>
</dbReference>
<keyword evidence="4" id="KW-0804">Transcription</keyword>
<dbReference type="EMBL" id="JAAWVO010007985">
    <property type="protein sequence ID" value="MBN3312697.1"/>
    <property type="molecule type" value="Genomic_DNA"/>
</dbReference>
<evidence type="ECO:0000259" key="7">
    <source>
        <dbReference type="PROSITE" id="PS50888"/>
    </source>
</evidence>
<gene>
    <name evidence="9" type="primary">Hes7.1a</name>
    <name evidence="9" type="ORF">GTO95_0007490</name>
</gene>
<dbReference type="SMART" id="SM00353">
    <property type="entry name" value="HLH"/>
    <property type="match status" value="1"/>
</dbReference>
<keyword evidence="5" id="KW-0539">Nucleus</keyword>
<dbReference type="Gene3D" id="4.10.280.10">
    <property type="entry name" value="Helix-loop-helix DNA-binding domain"/>
    <property type="match status" value="1"/>
</dbReference>
<keyword evidence="2" id="KW-0678">Repressor</keyword>
<evidence type="ECO:0000259" key="8">
    <source>
        <dbReference type="PROSITE" id="PS51054"/>
    </source>
</evidence>
<reference evidence="9" key="1">
    <citation type="journal article" date="2021" name="Cell">
        <title>Tracing the genetic footprints of vertebrate landing in non-teleost ray-finned fishes.</title>
        <authorList>
            <person name="Bi X."/>
            <person name="Wang K."/>
            <person name="Yang L."/>
            <person name="Pan H."/>
            <person name="Jiang H."/>
            <person name="Wei Q."/>
            <person name="Fang M."/>
            <person name="Yu H."/>
            <person name="Zhu C."/>
            <person name="Cai Y."/>
            <person name="He Y."/>
            <person name="Gan X."/>
            <person name="Zeng H."/>
            <person name="Yu D."/>
            <person name="Zhu Y."/>
            <person name="Jiang H."/>
            <person name="Qiu Q."/>
            <person name="Yang H."/>
            <person name="Zhang Y.E."/>
            <person name="Wang W."/>
            <person name="Zhu M."/>
            <person name="He S."/>
            <person name="Zhang G."/>
        </authorList>
    </citation>
    <scope>NUCLEOTIDE SEQUENCE</scope>
    <source>
        <strain evidence="9">Allg_001</strain>
    </source>
</reference>
<keyword evidence="10" id="KW-1185">Reference proteome</keyword>
<evidence type="ECO:0000256" key="3">
    <source>
        <dbReference type="ARBA" id="ARBA00023015"/>
    </source>
</evidence>
<dbReference type="PANTHER" id="PTHR10985">
    <property type="entry name" value="BASIC HELIX-LOOP-HELIX TRANSCRIPTION FACTOR, HES-RELATED"/>
    <property type="match status" value="1"/>
</dbReference>
<feature type="non-terminal residue" evidence="9">
    <location>
        <position position="1"/>
    </location>
</feature>
<feature type="non-terminal residue" evidence="9">
    <location>
        <position position="242"/>
    </location>
</feature>
<dbReference type="InterPro" id="IPR032644">
    <property type="entry name" value="HES-7_bHLH-O"/>
</dbReference>
<comment type="caution">
    <text evidence="9">The sequence shown here is derived from an EMBL/GenBank/DDBJ whole genome shotgun (WGS) entry which is preliminary data.</text>
</comment>
<dbReference type="PROSITE" id="PS51054">
    <property type="entry name" value="ORANGE"/>
    <property type="match status" value="1"/>
</dbReference>
<name>A0A8J7T6T3_ATRSP</name>
<sequence>QVPKPLLEKRRRERINQSLETLRVLLLESTKNEKLRNPKVEKAEILESAVHFLKEELEAGGRRARPARPEQQREEEQEEEEGEEAQVRAGPRLLPRPSPPPLWRHQQTYREGMRSCLLRVSHFIAAKSRALEDSEGPGPAAWLSPPGGVGDTLLPVSTPRSPGRAPWPGHLQPAVPHPAPKKPKLGICTTPHGSHRLPERTEFCPGWQGSAGSRETDRTAAAPEGPKEVAMPGQEVWRPWPQ</sequence>
<feature type="region of interest" description="Disordered" evidence="6">
    <location>
        <begin position="159"/>
        <end position="242"/>
    </location>
</feature>
<feature type="domain" description="Orange" evidence="8">
    <location>
        <begin position="109"/>
        <end position="143"/>
    </location>
</feature>
<dbReference type="InterPro" id="IPR003650">
    <property type="entry name" value="Orange_dom"/>
</dbReference>
<feature type="region of interest" description="Disordered" evidence="6">
    <location>
        <begin position="56"/>
        <end position="102"/>
    </location>
</feature>
<keyword evidence="3" id="KW-0805">Transcription regulation</keyword>
<evidence type="ECO:0000256" key="5">
    <source>
        <dbReference type="ARBA" id="ARBA00023242"/>
    </source>
</evidence>
<evidence type="ECO:0000256" key="4">
    <source>
        <dbReference type="ARBA" id="ARBA00023163"/>
    </source>
</evidence>
<accession>A0A8J7T6T3</accession>
<dbReference type="Proteomes" id="UP000736164">
    <property type="component" value="Unassembled WGS sequence"/>
</dbReference>
<feature type="domain" description="BHLH" evidence="7">
    <location>
        <begin position="1"/>
        <end position="56"/>
    </location>
</feature>
<dbReference type="PROSITE" id="PS50888">
    <property type="entry name" value="BHLH"/>
    <property type="match status" value="1"/>
</dbReference>
<proteinExistence type="predicted"/>
<protein>
    <submittedName>
        <fullName evidence="9">HE71A factor</fullName>
    </submittedName>
</protein>
<feature type="compositionally biased region" description="Acidic residues" evidence="6">
    <location>
        <begin position="75"/>
        <end position="84"/>
    </location>
</feature>
<feature type="compositionally biased region" description="Basic and acidic residues" evidence="6">
    <location>
        <begin position="56"/>
        <end position="74"/>
    </location>
</feature>
<organism evidence="9 10">
    <name type="scientific">Atractosteus spatula</name>
    <name type="common">Alligator gar</name>
    <name type="synonym">Lepisosteus spatula</name>
    <dbReference type="NCBI Taxonomy" id="7917"/>
    <lineage>
        <taxon>Eukaryota</taxon>
        <taxon>Metazoa</taxon>
        <taxon>Chordata</taxon>
        <taxon>Craniata</taxon>
        <taxon>Vertebrata</taxon>
        <taxon>Euteleostomi</taxon>
        <taxon>Actinopterygii</taxon>
        <taxon>Neopterygii</taxon>
        <taxon>Holostei</taxon>
        <taxon>Semionotiformes</taxon>
        <taxon>Lepisosteidae</taxon>
        <taxon>Atractosteus</taxon>
    </lineage>
</organism>
<dbReference type="GO" id="GO:0046983">
    <property type="term" value="F:protein dimerization activity"/>
    <property type="evidence" value="ECO:0007669"/>
    <property type="project" value="InterPro"/>
</dbReference>
<evidence type="ECO:0000313" key="9">
    <source>
        <dbReference type="EMBL" id="MBN3312697.1"/>
    </source>
</evidence>
<dbReference type="InterPro" id="IPR011598">
    <property type="entry name" value="bHLH_dom"/>
</dbReference>
<dbReference type="CDD" id="cd11462">
    <property type="entry name" value="bHLH-O_HES7"/>
    <property type="match status" value="1"/>
</dbReference>
<evidence type="ECO:0000256" key="6">
    <source>
        <dbReference type="SAM" id="MobiDB-lite"/>
    </source>
</evidence>
<dbReference type="GO" id="GO:0003677">
    <property type="term" value="F:DNA binding"/>
    <property type="evidence" value="ECO:0007669"/>
    <property type="project" value="InterPro"/>
</dbReference>
<dbReference type="AlphaFoldDB" id="A0A8J7T6T3"/>
<dbReference type="Pfam" id="PF00010">
    <property type="entry name" value="HLH"/>
    <property type="match status" value="1"/>
</dbReference>